<feature type="chain" id="PRO_5006918483" description="Putative auto-transporter adhesin head GIN domain-containing protein" evidence="1">
    <location>
        <begin position="22"/>
        <end position="315"/>
    </location>
</feature>
<dbReference type="PROSITE" id="PS51257">
    <property type="entry name" value="PROKAR_LIPOPROTEIN"/>
    <property type="match status" value="1"/>
</dbReference>
<dbReference type="STRING" id="452.Lspi_0018"/>
<dbReference type="RefSeq" id="WP_058481965.1">
    <property type="nucleotide sequence ID" value="NZ_CAAAII010000002.1"/>
</dbReference>
<evidence type="ECO:0000259" key="2">
    <source>
        <dbReference type="Pfam" id="PF10988"/>
    </source>
</evidence>
<name>A0A0W0ZB31_LEGSP</name>
<dbReference type="EMBL" id="LNYX01000001">
    <property type="protein sequence ID" value="KTD66255.1"/>
    <property type="molecule type" value="Genomic_DNA"/>
</dbReference>
<dbReference type="Pfam" id="PF10988">
    <property type="entry name" value="DUF2807"/>
    <property type="match status" value="1"/>
</dbReference>
<sequence>MLIRIFILNFLALFLAGCTHHGDAGKSVAGTRVTQARKLPSFNHVVAEGQIDVSMHTGYAQPQVILRGDPRDLVQVVTEVKNNRLVMYLGAGHPRYGPVSADIRTRYLNSFVYDGGGTVSGMRLNSGLLDVSIKNPGTTRLGGNINLRKLEVKGSGMTRISGVRTSSLQLSMSGNPVVELVGVAKLSCLDLRGEGRFSLYWVKSDKLTIKARDNIFLQLAGIANMMNVELWDHARFKGRYLRASRVFVKTHNFSVAEISATRRQHALASDASDIYFYNLPQMKTDFMAYNGAVLDMRDWRMYSLQEYTRYNKWPI</sequence>
<dbReference type="InterPro" id="IPR021255">
    <property type="entry name" value="DUF2807"/>
</dbReference>
<comment type="caution">
    <text evidence="3">The sequence shown here is derived from an EMBL/GenBank/DDBJ whole genome shotgun (WGS) entry which is preliminary data.</text>
</comment>
<gene>
    <name evidence="3" type="ORF">Lspi_0018</name>
</gene>
<dbReference type="Proteomes" id="UP000054877">
    <property type="component" value="Unassembled WGS sequence"/>
</dbReference>
<reference evidence="3 4" key="1">
    <citation type="submission" date="2015-11" db="EMBL/GenBank/DDBJ databases">
        <title>Genomic analysis of 38 Legionella species identifies large and diverse effector repertoires.</title>
        <authorList>
            <person name="Burstein D."/>
            <person name="Amaro F."/>
            <person name="Zusman T."/>
            <person name="Lifshitz Z."/>
            <person name="Cohen O."/>
            <person name="Gilbert J.A."/>
            <person name="Pupko T."/>
            <person name="Shuman H.A."/>
            <person name="Segal G."/>
        </authorList>
    </citation>
    <scope>NUCLEOTIDE SEQUENCE [LARGE SCALE GENOMIC DNA]</scope>
    <source>
        <strain evidence="3 4">Mt.St.Helens-9</strain>
    </source>
</reference>
<keyword evidence="1" id="KW-0732">Signal</keyword>
<evidence type="ECO:0000313" key="4">
    <source>
        <dbReference type="Proteomes" id="UP000054877"/>
    </source>
</evidence>
<accession>A0A0W0ZB31</accession>
<feature type="domain" description="Putative auto-transporter adhesin head GIN" evidence="2">
    <location>
        <begin position="42"/>
        <end position="178"/>
    </location>
</feature>
<organism evidence="3 4">
    <name type="scientific">Legionella spiritensis</name>
    <dbReference type="NCBI Taxonomy" id="452"/>
    <lineage>
        <taxon>Bacteria</taxon>
        <taxon>Pseudomonadati</taxon>
        <taxon>Pseudomonadota</taxon>
        <taxon>Gammaproteobacteria</taxon>
        <taxon>Legionellales</taxon>
        <taxon>Legionellaceae</taxon>
        <taxon>Legionella</taxon>
    </lineage>
</organism>
<dbReference type="PATRIC" id="fig|452.5.peg.22"/>
<keyword evidence="4" id="KW-1185">Reference proteome</keyword>
<dbReference type="OrthoDB" id="5641583at2"/>
<dbReference type="Gene3D" id="2.160.20.120">
    <property type="match status" value="2"/>
</dbReference>
<protein>
    <recommendedName>
        <fullName evidence="2">Putative auto-transporter adhesin head GIN domain-containing protein</fullName>
    </recommendedName>
</protein>
<evidence type="ECO:0000313" key="3">
    <source>
        <dbReference type="EMBL" id="KTD66255.1"/>
    </source>
</evidence>
<dbReference type="AlphaFoldDB" id="A0A0W0ZB31"/>
<evidence type="ECO:0000256" key="1">
    <source>
        <dbReference type="SAM" id="SignalP"/>
    </source>
</evidence>
<proteinExistence type="predicted"/>
<feature type="signal peptide" evidence="1">
    <location>
        <begin position="1"/>
        <end position="21"/>
    </location>
</feature>